<dbReference type="InterPro" id="IPR050392">
    <property type="entry name" value="Collagen/C1q_domain"/>
</dbReference>
<proteinExistence type="predicted"/>
<evidence type="ECO:0000256" key="1">
    <source>
        <dbReference type="ARBA" id="ARBA00004613"/>
    </source>
</evidence>
<dbReference type="EMBL" id="CAIIXF020000001">
    <property type="protein sequence ID" value="CAH1775115.1"/>
    <property type="molecule type" value="Genomic_DNA"/>
</dbReference>
<protein>
    <recommendedName>
        <fullName evidence="5">C1q domain-containing protein</fullName>
    </recommendedName>
</protein>
<dbReference type="OrthoDB" id="10071402at2759"/>
<feature type="region of interest" description="Disordered" evidence="3">
    <location>
        <begin position="94"/>
        <end position="124"/>
    </location>
</feature>
<dbReference type="PANTHER" id="PTHR15427:SF33">
    <property type="entry name" value="COLLAGEN IV NC1 DOMAIN-CONTAINING PROTEIN"/>
    <property type="match status" value="1"/>
</dbReference>
<dbReference type="GO" id="GO:0005581">
    <property type="term" value="C:collagen trimer"/>
    <property type="evidence" value="ECO:0007669"/>
    <property type="project" value="UniProtKB-KW"/>
</dbReference>
<dbReference type="AlphaFoldDB" id="A0A8S4N1C9"/>
<keyword evidence="7" id="KW-1185">Reference proteome</keyword>
<feature type="region of interest" description="Disordered" evidence="3">
    <location>
        <begin position="27"/>
        <end position="79"/>
    </location>
</feature>
<dbReference type="PRINTS" id="PR00007">
    <property type="entry name" value="COMPLEMNTC1Q"/>
</dbReference>
<evidence type="ECO:0000256" key="3">
    <source>
        <dbReference type="SAM" id="MobiDB-lite"/>
    </source>
</evidence>
<evidence type="ECO:0000256" key="2">
    <source>
        <dbReference type="ARBA" id="ARBA00022525"/>
    </source>
</evidence>
<evidence type="ECO:0000259" key="5">
    <source>
        <dbReference type="PROSITE" id="PS50871"/>
    </source>
</evidence>
<reference evidence="6" key="1">
    <citation type="submission" date="2022-03" db="EMBL/GenBank/DDBJ databases">
        <authorList>
            <person name="Martin C."/>
        </authorList>
    </citation>
    <scope>NUCLEOTIDE SEQUENCE</scope>
</reference>
<evidence type="ECO:0000313" key="7">
    <source>
        <dbReference type="Proteomes" id="UP000749559"/>
    </source>
</evidence>
<dbReference type="PROSITE" id="PS50871">
    <property type="entry name" value="C1Q"/>
    <property type="match status" value="1"/>
</dbReference>
<comment type="caution">
    <text evidence="6">The sequence shown here is derived from an EMBL/GenBank/DDBJ whole genome shotgun (WGS) entry which is preliminary data.</text>
</comment>
<gene>
    <name evidence="6" type="ORF">OFUS_LOCUS2461</name>
</gene>
<name>A0A8S4N1C9_OWEFU</name>
<keyword evidence="4" id="KW-0732">Signal</keyword>
<dbReference type="Pfam" id="PF00386">
    <property type="entry name" value="C1q"/>
    <property type="match status" value="1"/>
</dbReference>
<dbReference type="SUPFAM" id="SSF49842">
    <property type="entry name" value="TNF-like"/>
    <property type="match status" value="1"/>
</dbReference>
<dbReference type="PANTHER" id="PTHR15427">
    <property type="entry name" value="EMILIN ELASTIN MICROFIBRIL INTERFACE-LOCATED PROTEIN ELASTIN MICROFIBRIL INTERFACER"/>
    <property type="match status" value="1"/>
</dbReference>
<feature type="chain" id="PRO_5035738287" description="C1q domain-containing protein" evidence="4">
    <location>
        <begin position="26"/>
        <end position="271"/>
    </location>
</feature>
<accession>A0A8S4N1C9</accession>
<dbReference type="InterPro" id="IPR001073">
    <property type="entry name" value="C1q_dom"/>
</dbReference>
<dbReference type="InterPro" id="IPR008983">
    <property type="entry name" value="Tumour_necrosis_fac-like_dom"/>
</dbReference>
<feature type="signal peptide" evidence="4">
    <location>
        <begin position="1"/>
        <end position="25"/>
    </location>
</feature>
<dbReference type="Gene3D" id="2.60.120.40">
    <property type="match status" value="1"/>
</dbReference>
<sequence>MKIDHYTFTLLLVGLLLYGLGLSESKDKNGDGTKSFKKHRDRAQKDKALREKAFRDKPQRDKSLKQPRNADLEELEEKNDGTCSLEVRCTDAGSLPASLPIKGPKGPPGKPGESGSPGMNGIPGLPGKPGFPAPTPHQVAFMAGLSENIGPVDVNSDIVFDRILTNRGKGYDENTGRFTAPHNGTYQFFVVISAQGRQKAAVKLMRSVGLGGKKQSMIFTVWAESIPYWATATNTAILDLEKGDQVWLVLLARAPYLHGYMYSTFTGTILF</sequence>
<evidence type="ECO:0000256" key="4">
    <source>
        <dbReference type="SAM" id="SignalP"/>
    </source>
</evidence>
<dbReference type="SMART" id="SM00110">
    <property type="entry name" value="C1Q"/>
    <property type="match status" value="1"/>
</dbReference>
<organism evidence="6 7">
    <name type="scientific">Owenia fusiformis</name>
    <name type="common">Polychaete worm</name>
    <dbReference type="NCBI Taxonomy" id="6347"/>
    <lineage>
        <taxon>Eukaryota</taxon>
        <taxon>Metazoa</taxon>
        <taxon>Spiralia</taxon>
        <taxon>Lophotrochozoa</taxon>
        <taxon>Annelida</taxon>
        <taxon>Polychaeta</taxon>
        <taxon>Sedentaria</taxon>
        <taxon>Canalipalpata</taxon>
        <taxon>Sabellida</taxon>
        <taxon>Oweniida</taxon>
        <taxon>Oweniidae</taxon>
        <taxon>Owenia</taxon>
    </lineage>
</organism>
<evidence type="ECO:0000313" key="6">
    <source>
        <dbReference type="EMBL" id="CAH1775115.1"/>
    </source>
</evidence>
<dbReference type="Proteomes" id="UP000749559">
    <property type="component" value="Unassembled WGS sequence"/>
</dbReference>
<keyword evidence="2" id="KW-0964">Secreted</keyword>
<feature type="domain" description="C1q" evidence="5">
    <location>
        <begin position="134"/>
        <end position="271"/>
    </location>
</feature>
<comment type="subcellular location">
    <subcellularLocation>
        <location evidence="1">Secreted</location>
    </subcellularLocation>
</comment>
<feature type="compositionally biased region" description="Basic and acidic residues" evidence="3">
    <location>
        <begin position="43"/>
        <end position="71"/>
    </location>
</feature>